<dbReference type="EMBL" id="JAAROP010000015">
    <property type="protein sequence ID" value="MBC1323665.1"/>
    <property type="molecule type" value="Genomic_DNA"/>
</dbReference>
<dbReference type="Proteomes" id="UP000522007">
    <property type="component" value="Unassembled WGS sequence"/>
</dbReference>
<evidence type="ECO:0000313" key="6">
    <source>
        <dbReference type="Proteomes" id="UP000522007"/>
    </source>
</evidence>
<comment type="caution">
    <text evidence="5">The sequence shown here is derived from an EMBL/GenBank/DDBJ whole genome shotgun (WGS) entry which is preliminary data.</text>
</comment>
<keyword evidence="2 3" id="KW-0732">Signal</keyword>
<organism evidence="5 6">
    <name type="scientific">Listeria welshimeri</name>
    <dbReference type="NCBI Taxonomy" id="1643"/>
    <lineage>
        <taxon>Bacteria</taxon>
        <taxon>Bacillati</taxon>
        <taxon>Bacillota</taxon>
        <taxon>Bacilli</taxon>
        <taxon>Bacillales</taxon>
        <taxon>Listeriaceae</taxon>
        <taxon>Listeria</taxon>
    </lineage>
</organism>
<dbReference type="PROSITE" id="PS50983">
    <property type="entry name" value="FE_B12_PBP"/>
    <property type="match status" value="1"/>
</dbReference>
<gene>
    <name evidence="5" type="ORF">HB853_12075</name>
</gene>
<feature type="domain" description="Fe/B12 periplasmic-binding" evidence="4">
    <location>
        <begin position="52"/>
        <end position="299"/>
    </location>
</feature>
<dbReference type="AlphaFoldDB" id="A0A7X0T6T0"/>
<comment type="similarity">
    <text evidence="1">Belongs to the bacterial solute-binding protein 8 family.</text>
</comment>
<evidence type="ECO:0000256" key="1">
    <source>
        <dbReference type="ARBA" id="ARBA00008814"/>
    </source>
</evidence>
<name>A0A7X0T6T0_LISWE</name>
<sequence>MKWFKGIAVVLLLAILTACGNTEVKEVNKQPEEIKVKDATGETITLKKQPTKIVSLIPSNTEILFSLDLGDEVKGVSAYDDYPKEAQKIEKVTSTTVDTEKIIALKPDLVLGHESMLATEKDAYQLLKDAGVNVFVVPNATNLKETEKSIATIGELTGKEKEASKVTDSMEKQKKEIEKKAKELKTSPKVWIEISPDLYTAGKGTFMDEMLELAGGTNIVTESGFIPYNEEKVVELNPDIILSVYPDAKSTILKRTAWKDIPAVKNDQIYEMDANKLSRPGPRLLEGAADIQAVLGKNN</sequence>
<evidence type="ECO:0000256" key="3">
    <source>
        <dbReference type="SAM" id="SignalP"/>
    </source>
</evidence>
<protein>
    <submittedName>
        <fullName evidence="5">ABC transporter substrate-binding protein</fullName>
    </submittedName>
</protein>
<dbReference type="InterPro" id="IPR054828">
    <property type="entry name" value="Vit_B12_bind_prot"/>
</dbReference>
<dbReference type="InterPro" id="IPR050902">
    <property type="entry name" value="ABC_Transporter_SBP"/>
</dbReference>
<dbReference type="Pfam" id="PF01497">
    <property type="entry name" value="Peripla_BP_2"/>
    <property type="match status" value="1"/>
</dbReference>
<dbReference type="PROSITE" id="PS51257">
    <property type="entry name" value="PROKAR_LIPOPROTEIN"/>
    <property type="match status" value="1"/>
</dbReference>
<evidence type="ECO:0000259" key="4">
    <source>
        <dbReference type="PROSITE" id="PS50983"/>
    </source>
</evidence>
<dbReference type="InterPro" id="IPR002491">
    <property type="entry name" value="ABC_transptr_periplasmic_BD"/>
</dbReference>
<dbReference type="NCBIfam" id="NF038402">
    <property type="entry name" value="TroA_like"/>
    <property type="match status" value="1"/>
</dbReference>
<proteinExistence type="inferred from homology"/>
<dbReference type="FunFam" id="3.40.50.1980:FF:000035">
    <property type="entry name" value="Iron ABC transporter substrate-binding protein"/>
    <property type="match status" value="1"/>
</dbReference>
<dbReference type="PANTHER" id="PTHR30535:SF34">
    <property type="entry name" value="MOLYBDATE-BINDING PROTEIN MOLA"/>
    <property type="match status" value="1"/>
</dbReference>
<dbReference type="GO" id="GO:0071281">
    <property type="term" value="P:cellular response to iron ion"/>
    <property type="evidence" value="ECO:0007669"/>
    <property type="project" value="TreeGrafter"/>
</dbReference>
<feature type="signal peptide" evidence="3">
    <location>
        <begin position="1"/>
        <end position="20"/>
    </location>
</feature>
<dbReference type="FunFam" id="3.40.50.1980:FF:000044">
    <property type="entry name" value="ABC transporter substrate-binding protein"/>
    <property type="match status" value="1"/>
</dbReference>
<evidence type="ECO:0000256" key="2">
    <source>
        <dbReference type="ARBA" id="ARBA00022729"/>
    </source>
</evidence>
<accession>A0A7X0T6T0</accession>
<reference evidence="5 6" key="1">
    <citation type="submission" date="2020-03" db="EMBL/GenBank/DDBJ databases">
        <title>Soil Listeria distribution.</title>
        <authorList>
            <person name="Liao J."/>
            <person name="Wiedmann M."/>
        </authorList>
    </citation>
    <scope>NUCLEOTIDE SEQUENCE [LARGE SCALE GENOMIC DNA]</scope>
    <source>
        <strain evidence="5 6">FSL L7-1829</strain>
    </source>
</reference>
<dbReference type="CDD" id="cd01143">
    <property type="entry name" value="YvrC"/>
    <property type="match status" value="1"/>
</dbReference>
<feature type="chain" id="PRO_5039084807" evidence="3">
    <location>
        <begin position="21"/>
        <end position="299"/>
    </location>
</feature>
<dbReference type="PANTHER" id="PTHR30535">
    <property type="entry name" value="VITAMIN B12-BINDING PROTEIN"/>
    <property type="match status" value="1"/>
</dbReference>
<dbReference type="SUPFAM" id="SSF53807">
    <property type="entry name" value="Helical backbone' metal receptor"/>
    <property type="match status" value="1"/>
</dbReference>
<evidence type="ECO:0000313" key="5">
    <source>
        <dbReference type="EMBL" id="MBC1323665.1"/>
    </source>
</evidence>
<dbReference type="Gene3D" id="3.40.50.1980">
    <property type="entry name" value="Nitrogenase molybdenum iron protein domain"/>
    <property type="match status" value="2"/>
</dbReference>